<evidence type="ECO:0000256" key="11">
    <source>
        <dbReference type="PROSITE-ProRule" id="PRU10040"/>
    </source>
</evidence>
<dbReference type="AlphaFoldDB" id="A0A4P1RT12"/>
<dbReference type="InterPro" id="IPR035513">
    <property type="entry name" value="Invertase/methylesterase_inhib"/>
</dbReference>
<evidence type="ECO:0000256" key="9">
    <source>
        <dbReference type="ARBA" id="ARBA00023085"/>
    </source>
</evidence>
<feature type="transmembrane region" description="Helical" evidence="13">
    <location>
        <begin position="12"/>
        <end position="32"/>
    </location>
</feature>
<dbReference type="InterPro" id="IPR012334">
    <property type="entry name" value="Pectin_lyas_fold"/>
</dbReference>
<dbReference type="KEGG" id="lang:109362953"/>
<keyword evidence="16" id="KW-1185">Reference proteome</keyword>
<sequence>MAGNQEGKKKVAVLGVSAVLLVAMVACVAVGLSRGDEGGSEEEGKGIVKNQRNVEMVCQAAEYKETCHKSLEKALDKDTDLKGLIIAAFNATAIELSKQIHNSTLYDELAKDNMTKQAMDVCKEVLGYAVDDVRKTVHTLDKFDLGNLNEYAYDLKVWLTGTLTHQYTCLDAFENTTTDAGQTMTKVLNTSMELSNNAIDIINGLSHLFQGLNLTSFTTSLTTNTNRRLLFLPLVDDIGVPSWFTEGQKHFLRVPGLGNVKPNVVVAQDGSGQFKTLTEALETVPAKNKEPYVIYVKAGIYKEYVTLNKHQTHVTIIGDGPTKTRFTGNKSYKDGLQTYLTSTFSVNAATFTAKDIGFENTAGPDGHQAVALRVTADKAVFHNCHMDGFQDTLYVQSQRQFYRDCQITGTIDFIFGDAFGVFQNCKLIVRKPNSNQKCIVTAGGRSKVDSLSALVFQSCQFTGEPALLDLPQKISFLGRPWRNYSKVVIMDSDIDDIFNPEGYMPWAGSAFESTCTYYEYHNRGLGADTSKRVNWPGVKVISLVEALDFYPGTFFEIANETQRDSWIFNTGVPYNVGPFPIMPLPDLPITQFN</sequence>
<dbReference type="InterPro" id="IPR033131">
    <property type="entry name" value="Pectinesterase_Asp_AS"/>
</dbReference>
<dbReference type="Pfam" id="PF04043">
    <property type="entry name" value="PMEI"/>
    <property type="match status" value="1"/>
</dbReference>
<evidence type="ECO:0000256" key="2">
    <source>
        <dbReference type="ARBA" id="ARBA00005184"/>
    </source>
</evidence>
<dbReference type="Pfam" id="PF01095">
    <property type="entry name" value="Pectinesterase"/>
    <property type="match status" value="1"/>
</dbReference>
<keyword evidence="6 12" id="KW-0134">Cell wall</keyword>
<evidence type="ECO:0000256" key="12">
    <source>
        <dbReference type="RuleBase" id="RU000589"/>
    </source>
</evidence>
<evidence type="ECO:0000313" key="16">
    <source>
        <dbReference type="Proteomes" id="UP000188354"/>
    </source>
</evidence>
<dbReference type="GO" id="GO:0042545">
    <property type="term" value="P:cell wall modification"/>
    <property type="evidence" value="ECO:0007669"/>
    <property type="project" value="UniProtKB-UniRule"/>
</dbReference>
<dbReference type="Gene3D" id="2.160.20.10">
    <property type="entry name" value="Single-stranded right-handed beta-helix, Pectin lyase-like"/>
    <property type="match status" value="1"/>
</dbReference>
<evidence type="ECO:0000256" key="6">
    <source>
        <dbReference type="ARBA" id="ARBA00022512"/>
    </source>
</evidence>
<dbReference type="InterPro" id="IPR011050">
    <property type="entry name" value="Pectin_lyase_fold/virulence"/>
</dbReference>
<evidence type="ECO:0000256" key="7">
    <source>
        <dbReference type="ARBA" id="ARBA00022525"/>
    </source>
</evidence>
<dbReference type="PROSITE" id="PS00503">
    <property type="entry name" value="PECTINESTERASE_2"/>
    <property type="match status" value="1"/>
</dbReference>
<dbReference type="OrthoDB" id="2019149at2759"/>
<dbReference type="UniPathway" id="UPA00545">
    <property type="reaction ID" value="UER00823"/>
</dbReference>
<feature type="active site" evidence="11">
    <location>
        <position position="412"/>
    </location>
</feature>
<evidence type="ECO:0000256" key="4">
    <source>
        <dbReference type="ARBA" id="ARBA00007786"/>
    </source>
</evidence>
<evidence type="ECO:0000256" key="13">
    <source>
        <dbReference type="SAM" id="Phobius"/>
    </source>
</evidence>
<comment type="catalytic activity">
    <reaction evidence="12">
        <text>[(1-&gt;4)-alpha-D-galacturonosyl methyl ester](n) + n H2O = [(1-&gt;4)-alpha-D-galacturonosyl](n) + n methanol + n H(+)</text>
        <dbReference type="Rhea" id="RHEA:22380"/>
        <dbReference type="Rhea" id="RHEA-COMP:14570"/>
        <dbReference type="Rhea" id="RHEA-COMP:14573"/>
        <dbReference type="ChEBI" id="CHEBI:15377"/>
        <dbReference type="ChEBI" id="CHEBI:15378"/>
        <dbReference type="ChEBI" id="CHEBI:17790"/>
        <dbReference type="ChEBI" id="CHEBI:140522"/>
        <dbReference type="ChEBI" id="CHEBI:140523"/>
        <dbReference type="EC" id="3.1.1.11"/>
    </reaction>
</comment>
<protein>
    <recommendedName>
        <fullName evidence="5 12">Pectinesterase</fullName>
        <ecNumber evidence="5 12">3.1.1.11</ecNumber>
    </recommendedName>
</protein>
<accession>A0A4P1RT12</accession>
<reference evidence="15 16" key="1">
    <citation type="journal article" date="2017" name="Plant Biotechnol. J.">
        <title>A comprehensive draft genome sequence for lupin (Lupinus angustifolius), an emerging health food: insights into plant-microbe interactions and legume evolution.</title>
        <authorList>
            <person name="Hane J.K."/>
            <person name="Ming Y."/>
            <person name="Kamphuis L.G."/>
            <person name="Nelson M.N."/>
            <person name="Garg G."/>
            <person name="Atkins C.A."/>
            <person name="Bayer P.E."/>
            <person name="Bravo A."/>
            <person name="Bringans S."/>
            <person name="Cannon S."/>
            <person name="Edwards D."/>
            <person name="Foley R."/>
            <person name="Gao L.L."/>
            <person name="Harrison M.J."/>
            <person name="Huang W."/>
            <person name="Hurgobin B."/>
            <person name="Li S."/>
            <person name="Liu C.W."/>
            <person name="McGrath A."/>
            <person name="Morahan G."/>
            <person name="Murray J."/>
            <person name="Weller J."/>
            <person name="Jian J."/>
            <person name="Singh K.B."/>
        </authorList>
    </citation>
    <scope>NUCLEOTIDE SEQUENCE [LARGE SCALE GENOMIC DNA]</scope>
    <source>
        <strain evidence="16">cv. Tanjil</strain>
        <tissue evidence="15">Whole plant</tissue>
    </source>
</reference>
<evidence type="ECO:0000256" key="10">
    <source>
        <dbReference type="ARBA" id="ARBA00023316"/>
    </source>
</evidence>
<keyword evidence="7 12" id="KW-0964">Secreted</keyword>
<organism evidence="15 16">
    <name type="scientific">Lupinus angustifolius</name>
    <name type="common">Narrow-leaved blue lupine</name>
    <dbReference type="NCBI Taxonomy" id="3871"/>
    <lineage>
        <taxon>Eukaryota</taxon>
        <taxon>Viridiplantae</taxon>
        <taxon>Streptophyta</taxon>
        <taxon>Embryophyta</taxon>
        <taxon>Tracheophyta</taxon>
        <taxon>Spermatophyta</taxon>
        <taxon>Magnoliopsida</taxon>
        <taxon>eudicotyledons</taxon>
        <taxon>Gunneridae</taxon>
        <taxon>Pentapetalae</taxon>
        <taxon>rosids</taxon>
        <taxon>fabids</taxon>
        <taxon>Fabales</taxon>
        <taxon>Fabaceae</taxon>
        <taxon>Papilionoideae</taxon>
        <taxon>50 kb inversion clade</taxon>
        <taxon>genistoids sensu lato</taxon>
        <taxon>core genistoids</taxon>
        <taxon>Genisteae</taxon>
        <taxon>Lupinus</taxon>
    </lineage>
</organism>
<keyword evidence="9 12" id="KW-0063">Aspartyl esterase</keyword>
<dbReference type="PANTHER" id="PTHR31707">
    <property type="entry name" value="PECTINESTERASE"/>
    <property type="match status" value="1"/>
</dbReference>
<dbReference type="FunFam" id="2.160.20.10:FF:000029">
    <property type="entry name" value="Pectinesterase 4"/>
    <property type="match status" value="1"/>
</dbReference>
<evidence type="ECO:0000313" key="15">
    <source>
        <dbReference type="EMBL" id="OIW17694.1"/>
    </source>
</evidence>
<dbReference type="SMART" id="SM00856">
    <property type="entry name" value="PMEI"/>
    <property type="match status" value="1"/>
</dbReference>
<comment type="similarity">
    <text evidence="3">In the N-terminal section; belongs to the PMEI family.</text>
</comment>
<keyword evidence="8 12" id="KW-0378">Hydrolase</keyword>
<dbReference type="GO" id="GO:0030599">
    <property type="term" value="F:pectinesterase activity"/>
    <property type="evidence" value="ECO:0007669"/>
    <property type="project" value="UniProtKB-UniRule"/>
</dbReference>
<dbReference type="InterPro" id="IPR018040">
    <property type="entry name" value="Pectinesterase_Tyr_AS"/>
</dbReference>
<dbReference type="InterPro" id="IPR000070">
    <property type="entry name" value="Pectinesterase_cat"/>
</dbReference>
<keyword evidence="10 12" id="KW-0961">Cell wall biogenesis/degradation</keyword>
<dbReference type="GO" id="GO:0004857">
    <property type="term" value="F:enzyme inhibitor activity"/>
    <property type="evidence" value="ECO:0007669"/>
    <property type="project" value="InterPro"/>
</dbReference>
<evidence type="ECO:0000256" key="3">
    <source>
        <dbReference type="ARBA" id="ARBA00006027"/>
    </source>
</evidence>
<keyword evidence="13" id="KW-0472">Membrane</keyword>
<evidence type="ECO:0000259" key="14">
    <source>
        <dbReference type="SMART" id="SM00856"/>
    </source>
</evidence>
<dbReference type="CDD" id="cd15798">
    <property type="entry name" value="PMEI-like_3"/>
    <property type="match status" value="1"/>
</dbReference>
<keyword evidence="13" id="KW-1133">Transmembrane helix</keyword>
<keyword evidence="13" id="KW-0812">Transmembrane</keyword>
<dbReference type="Gene3D" id="1.20.140.40">
    <property type="entry name" value="Invertase/pectin methylesterase inhibitor family protein"/>
    <property type="match status" value="1"/>
</dbReference>
<dbReference type="STRING" id="3871.A0A4P1RT12"/>
<evidence type="ECO:0000256" key="8">
    <source>
        <dbReference type="ARBA" id="ARBA00022801"/>
    </source>
</evidence>
<dbReference type="SUPFAM" id="SSF51126">
    <property type="entry name" value="Pectin lyase-like"/>
    <property type="match status" value="1"/>
</dbReference>
<comment type="subcellular location">
    <subcellularLocation>
        <location evidence="1 12">Secreted</location>
        <location evidence="1 12">Cell wall</location>
    </subcellularLocation>
</comment>
<dbReference type="SUPFAM" id="SSF101148">
    <property type="entry name" value="Plant invertase/pectin methylesterase inhibitor"/>
    <property type="match status" value="1"/>
</dbReference>
<feature type="domain" description="Pectinesterase inhibitor" evidence="14">
    <location>
        <begin position="49"/>
        <end position="201"/>
    </location>
</feature>
<name>A0A4P1RT12_LUPAN</name>
<dbReference type="Proteomes" id="UP000188354">
    <property type="component" value="Chromosome LG01"/>
</dbReference>
<comment type="similarity">
    <text evidence="4">In the C-terminal section; belongs to the pectinesterase family.</text>
</comment>
<dbReference type="Gramene" id="OIW17694">
    <property type="protein sequence ID" value="OIW17694"/>
    <property type="gene ID" value="TanjilG_29044"/>
</dbReference>
<dbReference type="EMBL" id="CM007361">
    <property type="protein sequence ID" value="OIW17694.1"/>
    <property type="molecule type" value="Genomic_DNA"/>
</dbReference>
<proteinExistence type="inferred from homology"/>
<gene>
    <name evidence="15" type="ORF">TanjilG_29044</name>
</gene>
<dbReference type="EC" id="3.1.1.11" evidence="5 12"/>
<evidence type="ECO:0000256" key="5">
    <source>
        <dbReference type="ARBA" id="ARBA00013229"/>
    </source>
</evidence>
<comment type="function">
    <text evidence="12">Acts in the modification of cell walls via demethylesterification of cell wall pectin.</text>
</comment>
<dbReference type="GO" id="GO:0045490">
    <property type="term" value="P:pectin catabolic process"/>
    <property type="evidence" value="ECO:0007669"/>
    <property type="project" value="UniProtKB-UniRule"/>
</dbReference>
<dbReference type="InterPro" id="IPR006501">
    <property type="entry name" value="Pectinesterase_inhib_dom"/>
</dbReference>
<dbReference type="PROSITE" id="PS00800">
    <property type="entry name" value="PECTINESTERASE_1"/>
    <property type="match status" value="1"/>
</dbReference>
<dbReference type="NCBIfam" id="TIGR01614">
    <property type="entry name" value="PME_inhib"/>
    <property type="match status" value="1"/>
</dbReference>
<comment type="pathway">
    <text evidence="2 12">Glycan metabolism; pectin degradation; 2-dehydro-3-deoxy-D-gluconate from pectin: step 1/5.</text>
</comment>
<dbReference type="FunFam" id="1.20.140.40:FF:000001">
    <property type="entry name" value="Pectinesterase"/>
    <property type="match status" value="1"/>
</dbReference>
<evidence type="ECO:0000256" key="1">
    <source>
        <dbReference type="ARBA" id="ARBA00004191"/>
    </source>
</evidence>